<dbReference type="Gene3D" id="1.10.443.10">
    <property type="entry name" value="Intergrase catalytic core"/>
    <property type="match status" value="1"/>
</dbReference>
<dbReference type="InterPro" id="IPR002104">
    <property type="entry name" value="Integrase_catalytic"/>
</dbReference>
<dbReference type="InterPro" id="IPR050090">
    <property type="entry name" value="Tyrosine_recombinase_XerCD"/>
</dbReference>
<dbReference type="InterPro" id="IPR013762">
    <property type="entry name" value="Integrase-like_cat_sf"/>
</dbReference>
<dbReference type="Pfam" id="PF13102">
    <property type="entry name" value="Phage_int_SAM_5"/>
    <property type="match status" value="1"/>
</dbReference>
<dbReference type="Proteomes" id="UP001216139">
    <property type="component" value="Chromosome"/>
</dbReference>
<gene>
    <name evidence="5" type="ORF">PQO05_07060</name>
</gene>
<protein>
    <submittedName>
        <fullName evidence="5">Site-specific integrase</fullName>
    </submittedName>
</protein>
<reference evidence="5 6" key="1">
    <citation type="submission" date="2023-02" db="EMBL/GenBank/DDBJ databases">
        <title>Genome sequence of Mucilaginibacter jinjuensis strain KACC 16571.</title>
        <authorList>
            <person name="Kim S."/>
            <person name="Heo J."/>
            <person name="Kwon S.-W."/>
        </authorList>
    </citation>
    <scope>NUCLEOTIDE SEQUENCE [LARGE SCALE GENOMIC DNA]</scope>
    <source>
        <strain evidence="5 6">KACC 16571</strain>
    </source>
</reference>
<keyword evidence="2" id="KW-0238">DNA-binding</keyword>
<dbReference type="InterPro" id="IPR035386">
    <property type="entry name" value="Arm-DNA-bind_5"/>
</dbReference>
<dbReference type="InterPro" id="IPR011010">
    <property type="entry name" value="DNA_brk_join_enz"/>
</dbReference>
<keyword evidence="6" id="KW-1185">Reference proteome</keyword>
<evidence type="ECO:0000259" key="4">
    <source>
        <dbReference type="PROSITE" id="PS51898"/>
    </source>
</evidence>
<comment type="similarity">
    <text evidence="1">Belongs to the 'phage' integrase family.</text>
</comment>
<dbReference type="Pfam" id="PF00589">
    <property type="entry name" value="Phage_integrase"/>
    <property type="match status" value="1"/>
</dbReference>
<dbReference type="PANTHER" id="PTHR30349">
    <property type="entry name" value="PHAGE INTEGRASE-RELATED"/>
    <property type="match status" value="1"/>
</dbReference>
<evidence type="ECO:0000313" key="6">
    <source>
        <dbReference type="Proteomes" id="UP001216139"/>
    </source>
</evidence>
<dbReference type="Gene3D" id="1.10.150.130">
    <property type="match status" value="1"/>
</dbReference>
<name>A0ABY7TBV8_9SPHI</name>
<dbReference type="SUPFAM" id="SSF56349">
    <property type="entry name" value="DNA breaking-rejoining enzymes"/>
    <property type="match status" value="1"/>
</dbReference>
<dbReference type="PANTHER" id="PTHR30349:SF64">
    <property type="entry name" value="PROPHAGE INTEGRASE INTD-RELATED"/>
    <property type="match status" value="1"/>
</dbReference>
<accession>A0ABY7TBV8</accession>
<evidence type="ECO:0000256" key="1">
    <source>
        <dbReference type="ARBA" id="ARBA00008857"/>
    </source>
</evidence>
<evidence type="ECO:0000256" key="3">
    <source>
        <dbReference type="ARBA" id="ARBA00023172"/>
    </source>
</evidence>
<keyword evidence="3" id="KW-0233">DNA recombination</keyword>
<dbReference type="PROSITE" id="PS51898">
    <property type="entry name" value="TYR_RECOMBINASE"/>
    <property type="match status" value="1"/>
</dbReference>
<feature type="domain" description="Tyr recombinase" evidence="4">
    <location>
        <begin position="217"/>
        <end position="399"/>
    </location>
</feature>
<dbReference type="RefSeq" id="WP_273631999.1">
    <property type="nucleotide sequence ID" value="NZ_CP117167.1"/>
</dbReference>
<dbReference type="InterPro" id="IPR010998">
    <property type="entry name" value="Integrase_recombinase_N"/>
</dbReference>
<sequence length="416" mass="48028">MKTTQRFSVLIWTDKRKTDTSGLAPLYARITYLGQRAEISLKKKVDPAKWDAKTGFVKGSSPESKRINAVINETLDGIDEAFKTLKRSEEFITAEKIKLFYSGDDRSRKMLLEVFDQHNADLEKLIDKDFVKATLTKYKTVRSKTAKYIQHKYNKQDIQLESIDYAFVSGFEMYLKTVDNIEHNTAMRYIKNLKKIINLAVNNKWLIHNPFNAFKCTYRKVNRVELEWEEITTLAAHEFKIKRLEEVRDTFLFCCFTGYAFVDVEKLTPQHIVAGRDKVLWIKTTRTKTEIDSNVPLIPQAIAILDKYKDHTCREVEDKLLPVKSNQKMNAYLKEIADLAGITKNLTTHIARHTFATTVTLNNDVPLESVSKMLGHTKLTTTQIYAKTKDRKVNRDMTALKKRLKEQKSLAGGELA</sequence>
<evidence type="ECO:0000256" key="2">
    <source>
        <dbReference type="ARBA" id="ARBA00023125"/>
    </source>
</evidence>
<dbReference type="InterPro" id="IPR025269">
    <property type="entry name" value="SAM-like_dom"/>
</dbReference>
<dbReference type="CDD" id="cd01185">
    <property type="entry name" value="INTN1_C_like"/>
    <property type="match status" value="1"/>
</dbReference>
<proteinExistence type="inferred from homology"/>
<dbReference type="EMBL" id="CP117167">
    <property type="protein sequence ID" value="WCT13693.1"/>
    <property type="molecule type" value="Genomic_DNA"/>
</dbReference>
<evidence type="ECO:0000313" key="5">
    <source>
        <dbReference type="EMBL" id="WCT13693.1"/>
    </source>
</evidence>
<organism evidence="5 6">
    <name type="scientific">Mucilaginibacter jinjuensis</name>
    <dbReference type="NCBI Taxonomy" id="1176721"/>
    <lineage>
        <taxon>Bacteria</taxon>
        <taxon>Pseudomonadati</taxon>
        <taxon>Bacteroidota</taxon>
        <taxon>Sphingobacteriia</taxon>
        <taxon>Sphingobacteriales</taxon>
        <taxon>Sphingobacteriaceae</taxon>
        <taxon>Mucilaginibacter</taxon>
    </lineage>
</organism>
<dbReference type="Pfam" id="PF17293">
    <property type="entry name" value="Arm-DNA-bind_5"/>
    <property type="match status" value="1"/>
</dbReference>